<evidence type="ECO:0000313" key="3">
    <source>
        <dbReference type="Proteomes" id="UP000249204"/>
    </source>
</evidence>
<dbReference type="InterPro" id="IPR011009">
    <property type="entry name" value="Kinase-like_dom_sf"/>
</dbReference>
<dbReference type="Gene3D" id="3.90.1200.10">
    <property type="match status" value="1"/>
</dbReference>
<dbReference type="GO" id="GO:0016740">
    <property type="term" value="F:transferase activity"/>
    <property type="evidence" value="ECO:0007669"/>
    <property type="project" value="UniProtKB-KW"/>
</dbReference>
<protein>
    <submittedName>
        <fullName evidence="2">Aminoglycoside phosphotransferase family protein</fullName>
    </submittedName>
</protein>
<proteinExistence type="predicted"/>
<keyword evidence="2" id="KW-0808">Transferase</keyword>
<dbReference type="AlphaFoldDB" id="A0A2W6NN13"/>
<name>A0A2W6NN13_9BACL</name>
<gene>
    <name evidence="2" type="ORF">DN757_06015</name>
</gene>
<accession>A0A2W6NN13</accession>
<dbReference type="EMBL" id="QKWW01000017">
    <property type="protein sequence ID" value="PZT56598.1"/>
    <property type="molecule type" value="Genomic_DNA"/>
</dbReference>
<feature type="domain" description="Aminoglycoside phosphotransferase" evidence="1">
    <location>
        <begin position="22"/>
        <end position="190"/>
    </location>
</feature>
<evidence type="ECO:0000259" key="1">
    <source>
        <dbReference type="Pfam" id="PF01636"/>
    </source>
</evidence>
<reference evidence="2 3" key="1">
    <citation type="submission" date="2018-06" db="EMBL/GenBank/DDBJ databases">
        <title>Isolation of heavy metals resistant Paenibacillus silvae NC2 from Gold-Copper mine in ZiJin, China.</title>
        <authorList>
            <person name="Xu J."/>
            <person name="Mazhar H.S."/>
            <person name="Rensing C."/>
        </authorList>
    </citation>
    <scope>NUCLEOTIDE SEQUENCE [LARGE SCALE GENOMIC DNA]</scope>
    <source>
        <strain evidence="2 3">NC2</strain>
    </source>
</reference>
<dbReference type="Proteomes" id="UP000249204">
    <property type="component" value="Unassembled WGS sequence"/>
</dbReference>
<dbReference type="Pfam" id="PF01636">
    <property type="entry name" value="APH"/>
    <property type="match status" value="1"/>
</dbReference>
<organism evidence="2 3">
    <name type="scientific">Paenibacillus silvae</name>
    <dbReference type="NCBI Taxonomy" id="1325358"/>
    <lineage>
        <taxon>Bacteria</taxon>
        <taxon>Bacillati</taxon>
        <taxon>Bacillota</taxon>
        <taxon>Bacilli</taxon>
        <taxon>Bacillales</taxon>
        <taxon>Paenibacillaceae</taxon>
        <taxon>Paenibacillus</taxon>
    </lineage>
</organism>
<sequence length="291" mass="32984">MEGGIGLSKHQEERLAGGNVNEVVRVGETVRRSAKPNEYANELLLFLEKQGFHQAPRYLGMDEKGREMLSYLEGDVPGDDYPEIDAYMWSDEALIAAAQLLRTYHDATASFTTRAQPGNRFPGMQGLRKGLEDENTWLVEPELELEVVCHNDFAPYNLVFRNGLPQGVIDFDMAAPGPRLWDIAYTLYTCVPLASFSPLTSGHGKAVTTYDDESHAAIRNRRIKLFMDAYGMKVSPTMKNWVVSRIRFMCRTLEERAAAGDAAFVKMVEEGHLAHYEQEVLFMEQHWQDWA</sequence>
<dbReference type="SUPFAM" id="SSF56112">
    <property type="entry name" value="Protein kinase-like (PK-like)"/>
    <property type="match status" value="1"/>
</dbReference>
<evidence type="ECO:0000313" key="2">
    <source>
        <dbReference type="EMBL" id="PZT56598.1"/>
    </source>
</evidence>
<dbReference type="InterPro" id="IPR002575">
    <property type="entry name" value="Aminoglycoside_PTrfase"/>
</dbReference>
<comment type="caution">
    <text evidence="2">The sequence shown here is derived from an EMBL/GenBank/DDBJ whole genome shotgun (WGS) entry which is preliminary data.</text>
</comment>